<dbReference type="Proteomes" id="UP001049518">
    <property type="component" value="Chromosome"/>
</dbReference>
<evidence type="ECO:0000313" key="2">
    <source>
        <dbReference type="Proteomes" id="UP001049518"/>
    </source>
</evidence>
<accession>A0ABX8QZ05</accession>
<name>A0ABX8QZ05_9ACTN</name>
<dbReference type="PANTHER" id="PTHR38847:SF1">
    <property type="entry name" value="PSEUDOURIDINE SYNTHASE RSUA_RLUA-LIKE DOMAIN-CONTAINING PROTEIN"/>
    <property type="match status" value="1"/>
</dbReference>
<keyword evidence="2" id="KW-1185">Reference proteome</keyword>
<proteinExistence type="predicted"/>
<dbReference type="RefSeq" id="WP_231328909.1">
    <property type="nucleotide sequence ID" value="NZ_CP059572.1"/>
</dbReference>
<gene>
    <name evidence="1" type="ORF">AGRA3207_004359</name>
</gene>
<dbReference type="EMBL" id="CP059572">
    <property type="protein sequence ID" value="QXJ23229.1"/>
    <property type="molecule type" value="Genomic_DNA"/>
</dbReference>
<sequence>MAIGTAGLPLLTASPALADPPPGKITIDVVSDKRTCAVGTISVGIYDDNTAFTLSLGDFSVSVGGDSAPQAARKTCRLDLKVKVPAGYTFAIDEVDHHGSAKLQAGTSGHVLEEFHFQGGAVGNTIKNTVKGAHNGGWQFQNGKDTVTPVYRPCGKEPNLLIAKDLRADLGTSDATKVSSFSQGAPDGTTKYRLAWKRCTA</sequence>
<protein>
    <submittedName>
        <fullName evidence="1">DUF4360 domain-containing protein</fullName>
    </submittedName>
</protein>
<organism evidence="1 2">
    <name type="scientific">Actinomadura graeca</name>
    <dbReference type="NCBI Taxonomy" id="2750812"/>
    <lineage>
        <taxon>Bacteria</taxon>
        <taxon>Bacillati</taxon>
        <taxon>Actinomycetota</taxon>
        <taxon>Actinomycetes</taxon>
        <taxon>Streptosporangiales</taxon>
        <taxon>Thermomonosporaceae</taxon>
        <taxon>Actinomadura</taxon>
    </lineage>
</organism>
<reference evidence="1" key="1">
    <citation type="submission" date="2020-07" db="EMBL/GenBank/DDBJ databases">
        <authorList>
            <person name="Tarantini F.S."/>
            <person name="Hong K.W."/>
            <person name="Chan K.G."/>
        </authorList>
    </citation>
    <scope>NUCLEOTIDE SEQUENCE</scope>
    <source>
        <strain evidence="1">32-07</strain>
    </source>
</reference>
<dbReference type="InterPro" id="IPR025649">
    <property type="entry name" value="DUF4360"/>
</dbReference>
<dbReference type="PANTHER" id="PTHR38847">
    <property type="match status" value="1"/>
</dbReference>
<evidence type="ECO:0000313" key="1">
    <source>
        <dbReference type="EMBL" id="QXJ23229.1"/>
    </source>
</evidence>
<dbReference type="Pfam" id="PF14273">
    <property type="entry name" value="DUF4360"/>
    <property type="match status" value="1"/>
</dbReference>